<proteinExistence type="inferred from homology"/>
<dbReference type="AlphaFoldDB" id="A0A5B9WA81"/>
<dbReference type="KEGG" id="agv:OJF2_57360"/>
<dbReference type="Pfam" id="PF00480">
    <property type="entry name" value="ROK"/>
    <property type="match status" value="1"/>
</dbReference>
<evidence type="ECO:0000313" key="3">
    <source>
        <dbReference type="Proteomes" id="UP000324233"/>
    </source>
</evidence>
<evidence type="ECO:0000313" key="2">
    <source>
        <dbReference type="EMBL" id="QEH37149.1"/>
    </source>
</evidence>
<dbReference type="RefSeq" id="WP_148596750.1">
    <property type="nucleotide sequence ID" value="NZ_CP042997.1"/>
</dbReference>
<dbReference type="SUPFAM" id="SSF53067">
    <property type="entry name" value="Actin-like ATPase domain"/>
    <property type="match status" value="1"/>
</dbReference>
<dbReference type="PANTHER" id="PTHR18964:SF149">
    <property type="entry name" value="BIFUNCTIONAL UDP-N-ACETYLGLUCOSAMINE 2-EPIMERASE_N-ACETYLMANNOSAMINE KINASE"/>
    <property type="match status" value="1"/>
</dbReference>
<reference evidence="2 3" key="1">
    <citation type="submission" date="2019-08" db="EMBL/GenBank/DDBJ databases">
        <title>Deep-cultivation of Planctomycetes and their phenomic and genomic characterization uncovers novel biology.</title>
        <authorList>
            <person name="Wiegand S."/>
            <person name="Jogler M."/>
            <person name="Boedeker C."/>
            <person name="Pinto D."/>
            <person name="Vollmers J."/>
            <person name="Rivas-Marin E."/>
            <person name="Kohn T."/>
            <person name="Peeters S.H."/>
            <person name="Heuer A."/>
            <person name="Rast P."/>
            <person name="Oberbeckmann S."/>
            <person name="Bunk B."/>
            <person name="Jeske O."/>
            <person name="Meyerdierks A."/>
            <person name="Storesund J.E."/>
            <person name="Kallscheuer N."/>
            <person name="Luecker S."/>
            <person name="Lage O.M."/>
            <person name="Pohl T."/>
            <person name="Merkel B.J."/>
            <person name="Hornburger P."/>
            <person name="Mueller R.-W."/>
            <person name="Bruemmer F."/>
            <person name="Labrenz M."/>
            <person name="Spormann A.M."/>
            <person name="Op den Camp H."/>
            <person name="Overmann J."/>
            <person name="Amann R."/>
            <person name="Jetten M.S.M."/>
            <person name="Mascher T."/>
            <person name="Medema M.H."/>
            <person name="Devos D.P."/>
            <person name="Kaster A.-K."/>
            <person name="Ovreas L."/>
            <person name="Rohde M."/>
            <person name="Galperin M.Y."/>
            <person name="Jogler C."/>
        </authorList>
    </citation>
    <scope>NUCLEOTIDE SEQUENCE [LARGE SCALE GENOMIC DNA]</scope>
    <source>
        <strain evidence="2 3">OJF2</strain>
    </source>
</reference>
<dbReference type="PANTHER" id="PTHR18964">
    <property type="entry name" value="ROK (REPRESSOR, ORF, KINASE) FAMILY"/>
    <property type="match status" value="1"/>
</dbReference>
<keyword evidence="2" id="KW-0808">Transferase</keyword>
<organism evidence="2 3">
    <name type="scientific">Aquisphaera giovannonii</name>
    <dbReference type="NCBI Taxonomy" id="406548"/>
    <lineage>
        <taxon>Bacteria</taxon>
        <taxon>Pseudomonadati</taxon>
        <taxon>Planctomycetota</taxon>
        <taxon>Planctomycetia</taxon>
        <taxon>Isosphaerales</taxon>
        <taxon>Isosphaeraceae</taxon>
        <taxon>Aquisphaera</taxon>
    </lineage>
</organism>
<dbReference type="InterPro" id="IPR043129">
    <property type="entry name" value="ATPase_NBD"/>
</dbReference>
<dbReference type="GO" id="GO:0004340">
    <property type="term" value="F:glucokinase activity"/>
    <property type="evidence" value="ECO:0007669"/>
    <property type="project" value="UniProtKB-EC"/>
</dbReference>
<name>A0A5B9WA81_9BACT</name>
<dbReference type="Gene3D" id="3.30.420.40">
    <property type="match status" value="2"/>
</dbReference>
<dbReference type="Proteomes" id="UP000324233">
    <property type="component" value="Chromosome"/>
</dbReference>
<dbReference type="OrthoDB" id="241306at2"/>
<comment type="similarity">
    <text evidence="1">Belongs to the ROK (NagC/XylR) family.</text>
</comment>
<dbReference type="InterPro" id="IPR000600">
    <property type="entry name" value="ROK"/>
</dbReference>
<dbReference type="EMBL" id="CP042997">
    <property type="protein sequence ID" value="QEH37149.1"/>
    <property type="molecule type" value="Genomic_DNA"/>
</dbReference>
<sequence>MKDDDKAVYLGTDCGATTSKVGAVWGDGTVVSTKLLQRVTRSQDGPAAVVASWVDAASDFLSQHDLTWDQVHGAGLAIPGPYQRYGVLDKSPNLPDTFTGFDVHNAYAGALADRAGRPIPLVVGNDGNLGGVGEAQHVRGRGHGTVLLLAPGSGLGCAFVDERGLPLDGDTLAGMEGGHVPIPLHLLGAKPYPCGCGRTWGCVEVYTTLSGLPYLLEERLEKYPDHELAKSGKPMKERAFALRTLAQNGDPLALEIFDFQAKALGIHVAVMAMAVDPRYVVIGGGLMDPEATSDAFRERYLGVVRDTALPLLWPAQRTTLTIVPASLGDLSQSIGAALVALYRSRS</sequence>
<evidence type="ECO:0000256" key="1">
    <source>
        <dbReference type="ARBA" id="ARBA00006479"/>
    </source>
</evidence>
<accession>A0A5B9WA81</accession>
<keyword evidence="2" id="KW-0418">Kinase</keyword>
<dbReference type="EC" id="2.7.1.2" evidence="2"/>
<protein>
    <submittedName>
        <fullName evidence="2">Glucokinase</fullName>
        <ecNumber evidence="2">2.7.1.2</ecNumber>
    </submittedName>
</protein>
<keyword evidence="3" id="KW-1185">Reference proteome</keyword>
<gene>
    <name evidence="2" type="primary">glcK_2</name>
    <name evidence="2" type="ORF">OJF2_57360</name>
</gene>